<keyword evidence="2" id="KW-0378">Hydrolase</keyword>
<dbReference type="InterPro" id="IPR029058">
    <property type="entry name" value="AB_hydrolase_fold"/>
</dbReference>
<evidence type="ECO:0000313" key="2">
    <source>
        <dbReference type="EMBL" id="GAA3243528.1"/>
    </source>
</evidence>
<dbReference type="GO" id="GO:0016787">
    <property type="term" value="F:hydrolase activity"/>
    <property type="evidence" value="ECO:0007669"/>
    <property type="project" value="UniProtKB-KW"/>
</dbReference>
<gene>
    <name evidence="2" type="ORF">GCM10010468_81610</name>
</gene>
<dbReference type="InterPro" id="IPR050583">
    <property type="entry name" value="Mycobacterial_A85_antigen"/>
</dbReference>
<protein>
    <submittedName>
        <fullName evidence="2">Alpha/beta hydrolase family protein</fullName>
    </submittedName>
</protein>
<feature type="signal peptide" evidence="1">
    <location>
        <begin position="1"/>
        <end position="25"/>
    </location>
</feature>
<sequence length="320" mass="35183">MLRHLGVAGALVLTLVAAVPAPATAAGFKKASTGASITDYKWLNKSKRAFDFTVKSPSLGASEKVRVLLPKGWKYKTKRTWPVVYLLHGGQDTYVSWTHDTKIAKLAAKWKAIVVMPEGRNGSYTNWFNGGKGGIPKWETFHMTEVYQLMEKNFHAGKNRAIMGNSSGGQGAMTYAARYPKRFKFVASYSGILSLLTPGVPTALAYVNSTNGVPDAIWGDSVKNRANWQKHDPFSLAGKLRGMKIYFSSGRGAPMPNDAGLFAEFVVGVTNDDFAERLQALNIKYKAHVYNGGTHAWKYWWAEINKAWPLAMKAIKAGKA</sequence>
<accession>A0ABP6QQ45</accession>
<proteinExistence type="predicted"/>
<dbReference type="PANTHER" id="PTHR48098:SF1">
    <property type="entry name" value="DIACYLGLYCEROL ACYLTRANSFERASE_MYCOLYLTRANSFERASE AG85A"/>
    <property type="match status" value="1"/>
</dbReference>
<dbReference type="EMBL" id="BAAAUV010000059">
    <property type="protein sequence ID" value="GAA3243528.1"/>
    <property type="molecule type" value="Genomic_DNA"/>
</dbReference>
<evidence type="ECO:0000313" key="3">
    <source>
        <dbReference type="Proteomes" id="UP001501237"/>
    </source>
</evidence>
<dbReference type="SUPFAM" id="SSF53474">
    <property type="entry name" value="alpha/beta-Hydrolases"/>
    <property type="match status" value="1"/>
</dbReference>
<dbReference type="PANTHER" id="PTHR48098">
    <property type="entry name" value="ENTEROCHELIN ESTERASE-RELATED"/>
    <property type="match status" value="1"/>
</dbReference>
<dbReference type="Proteomes" id="UP001501237">
    <property type="component" value="Unassembled WGS sequence"/>
</dbReference>
<dbReference type="InterPro" id="IPR000801">
    <property type="entry name" value="Esterase-like"/>
</dbReference>
<organism evidence="2 3">
    <name type="scientific">Actinocorallia longicatena</name>
    <dbReference type="NCBI Taxonomy" id="111803"/>
    <lineage>
        <taxon>Bacteria</taxon>
        <taxon>Bacillati</taxon>
        <taxon>Actinomycetota</taxon>
        <taxon>Actinomycetes</taxon>
        <taxon>Streptosporangiales</taxon>
        <taxon>Thermomonosporaceae</taxon>
        <taxon>Actinocorallia</taxon>
    </lineage>
</organism>
<dbReference type="RefSeq" id="WP_344840158.1">
    <property type="nucleotide sequence ID" value="NZ_BAAAUV010000059.1"/>
</dbReference>
<dbReference type="Pfam" id="PF00756">
    <property type="entry name" value="Esterase"/>
    <property type="match status" value="1"/>
</dbReference>
<keyword evidence="3" id="KW-1185">Reference proteome</keyword>
<feature type="chain" id="PRO_5046688630" evidence="1">
    <location>
        <begin position="26"/>
        <end position="320"/>
    </location>
</feature>
<dbReference type="Gene3D" id="3.40.50.1820">
    <property type="entry name" value="alpha/beta hydrolase"/>
    <property type="match status" value="1"/>
</dbReference>
<evidence type="ECO:0000256" key="1">
    <source>
        <dbReference type="SAM" id="SignalP"/>
    </source>
</evidence>
<comment type="caution">
    <text evidence="2">The sequence shown here is derived from an EMBL/GenBank/DDBJ whole genome shotgun (WGS) entry which is preliminary data.</text>
</comment>
<reference evidence="3" key="1">
    <citation type="journal article" date="2019" name="Int. J. Syst. Evol. Microbiol.">
        <title>The Global Catalogue of Microorganisms (GCM) 10K type strain sequencing project: providing services to taxonomists for standard genome sequencing and annotation.</title>
        <authorList>
            <consortium name="The Broad Institute Genomics Platform"/>
            <consortium name="The Broad Institute Genome Sequencing Center for Infectious Disease"/>
            <person name="Wu L."/>
            <person name="Ma J."/>
        </authorList>
    </citation>
    <scope>NUCLEOTIDE SEQUENCE [LARGE SCALE GENOMIC DNA]</scope>
    <source>
        <strain evidence="3">JCM 9377</strain>
    </source>
</reference>
<keyword evidence="1" id="KW-0732">Signal</keyword>
<name>A0ABP6QQ45_9ACTN</name>